<sequence length="193" mass="21896">GTDLGYLSATVSFLSKLHRLYRDERTEAVCQKAIEFASYFAYPNLHYAGSMGSRQTLHFYPHGFEIYGGEGNALASAVAERMLRGLERNALVPPEIQEDRYFLYRIPELLESYIDYSERPDPLPPLPDEGEPFSRYWPGAKIQARKTRDKKGRESYTLVNLAKGGVVKHFRLDSNQSVENDCGLIAKLENGKV</sequence>
<organism evidence="1 2">
    <name type="scientific">Eiseniibacteriota bacterium</name>
    <dbReference type="NCBI Taxonomy" id="2212470"/>
    <lineage>
        <taxon>Bacteria</taxon>
        <taxon>Candidatus Eiseniibacteriota</taxon>
    </lineage>
</organism>
<reference evidence="1" key="2">
    <citation type="journal article" date="2021" name="Microbiome">
        <title>Successional dynamics and alternative stable states in a saline activated sludge microbial community over 9 years.</title>
        <authorList>
            <person name="Wang Y."/>
            <person name="Ye J."/>
            <person name="Ju F."/>
            <person name="Liu L."/>
            <person name="Boyd J.A."/>
            <person name="Deng Y."/>
            <person name="Parks D.H."/>
            <person name="Jiang X."/>
            <person name="Yin X."/>
            <person name="Woodcroft B.J."/>
            <person name="Tyson G.W."/>
            <person name="Hugenholtz P."/>
            <person name="Polz M.F."/>
            <person name="Zhang T."/>
        </authorList>
    </citation>
    <scope>NUCLEOTIDE SEQUENCE</scope>
    <source>
        <strain evidence="1">HKST-UBA01</strain>
    </source>
</reference>
<feature type="non-terminal residue" evidence="1">
    <location>
        <position position="193"/>
    </location>
</feature>
<feature type="non-terminal residue" evidence="1">
    <location>
        <position position="1"/>
    </location>
</feature>
<gene>
    <name evidence="1" type="ORF">KC729_22315</name>
</gene>
<name>A0A956M5V6_UNCEI</name>
<evidence type="ECO:0000313" key="2">
    <source>
        <dbReference type="Proteomes" id="UP000697710"/>
    </source>
</evidence>
<evidence type="ECO:0000313" key="1">
    <source>
        <dbReference type="EMBL" id="MCA9730431.1"/>
    </source>
</evidence>
<dbReference type="AlphaFoldDB" id="A0A956M5V6"/>
<proteinExistence type="predicted"/>
<comment type="caution">
    <text evidence="1">The sequence shown here is derived from an EMBL/GenBank/DDBJ whole genome shotgun (WGS) entry which is preliminary data.</text>
</comment>
<reference evidence="1" key="1">
    <citation type="submission" date="2020-04" db="EMBL/GenBank/DDBJ databases">
        <authorList>
            <person name="Zhang T."/>
        </authorList>
    </citation>
    <scope>NUCLEOTIDE SEQUENCE</scope>
    <source>
        <strain evidence="1">HKST-UBA01</strain>
    </source>
</reference>
<dbReference type="Proteomes" id="UP000697710">
    <property type="component" value="Unassembled WGS sequence"/>
</dbReference>
<accession>A0A956M5V6</accession>
<protein>
    <submittedName>
        <fullName evidence="1">Uncharacterized protein</fullName>
    </submittedName>
</protein>
<dbReference type="EMBL" id="JAGQHR010001203">
    <property type="protein sequence ID" value="MCA9730431.1"/>
    <property type="molecule type" value="Genomic_DNA"/>
</dbReference>